<evidence type="ECO:0000256" key="2">
    <source>
        <dbReference type="ARBA" id="ARBA00006472"/>
    </source>
</evidence>
<dbReference type="Proteomes" id="UP000030848">
    <property type="component" value="Unassembled WGS sequence"/>
</dbReference>
<sequence>MTELLSDQRIDEALQGLPEWRRVGDAIERSAELASFPQAIEVVNRVAERAEAANHHPDIDIRWRTVTFRLSTHSHGGITEKDIALAGEIDDVITDV</sequence>
<dbReference type="RefSeq" id="WP_015787409.1">
    <property type="nucleotide sequence ID" value="NZ_FOWS01000003.1"/>
</dbReference>
<proteinExistence type="inferred from homology"/>
<gene>
    <name evidence="5" type="ORF">MINT15_03810</name>
</gene>
<dbReference type="Pfam" id="PF01329">
    <property type="entry name" value="Pterin_4a"/>
    <property type="match status" value="1"/>
</dbReference>
<comment type="similarity">
    <text evidence="2 4">Belongs to the pterin-4-alpha-carbinolamine dehydratase family.</text>
</comment>
<dbReference type="PANTHER" id="PTHR12599:SF0">
    <property type="entry name" value="PTERIN-4-ALPHA-CARBINOLAMINE DEHYDRATASE"/>
    <property type="match status" value="1"/>
</dbReference>
<evidence type="ECO:0000256" key="4">
    <source>
        <dbReference type="HAMAP-Rule" id="MF_00434"/>
    </source>
</evidence>
<dbReference type="EMBL" id="JRZE01000001">
    <property type="protein sequence ID" value="KHF46080.1"/>
    <property type="molecule type" value="Genomic_DNA"/>
</dbReference>
<dbReference type="EC" id="4.2.1.96" evidence="4"/>
<dbReference type="OrthoDB" id="15077at2"/>
<keyword evidence="3 4" id="KW-0456">Lyase</keyword>
<evidence type="ECO:0000313" key="5">
    <source>
        <dbReference type="EMBL" id="KHF46080.1"/>
    </source>
</evidence>
<name>A0A837DF79_9PSEU</name>
<dbReference type="SUPFAM" id="SSF55248">
    <property type="entry name" value="PCD-like"/>
    <property type="match status" value="1"/>
</dbReference>
<dbReference type="GO" id="GO:0008124">
    <property type="term" value="F:4-alpha-hydroxytetrahydrobiopterin dehydratase activity"/>
    <property type="evidence" value="ECO:0007669"/>
    <property type="project" value="UniProtKB-UniRule"/>
</dbReference>
<dbReference type="NCBIfam" id="NF002017">
    <property type="entry name" value="PRK00823.1-2"/>
    <property type="match status" value="1"/>
</dbReference>
<dbReference type="HAMAP" id="MF_00434">
    <property type="entry name" value="Pterin_4_alpha"/>
    <property type="match status" value="1"/>
</dbReference>
<comment type="catalytic activity">
    <reaction evidence="1 4">
        <text>(4aS,6R)-4a-hydroxy-L-erythro-5,6,7,8-tetrahydrobiopterin = (6R)-L-erythro-6,7-dihydrobiopterin + H2O</text>
        <dbReference type="Rhea" id="RHEA:11920"/>
        <dbReference type="ChEBI" id="CHEBI:15377"/>
        <dbReference type="ChEBI" id="CHEBI:15642"/>
        <dbReference type="ChEBI" id="CHEBI:43120"/>
        <dbReference type="EC" id="4.2.1.96"/>
    </reaction>
</comment>
<dbReference type="InterPro" id="IPR036428">
    <property type="entry name" value="PCD_sf"/>
</dbReference>
<dbReference type="PANTHER" id="PTHR12599">
    <property type="entry name" value="PTERIN-4-ALPHA-CARBINOLAMINE DEHYDRATASE"/>
    <property type="match status" value="1"/>
</dbReference>
<dbReference type="InterPro" id="IPR001533">
    <property type="entry name" value="Pterin_deHydtase"/>
</dbReference>
<evidence type="ECO:0000256" key="1">
    <source>
        <dbReference type="ARBA" id="ARBA00001554"/>
    </source>
</evidence>
<comment type="caution">
    <text evidence="5">The sequence shown here is derived from an EMBL/GenBank/DDBJ whole genome shotgun (WGS) entry which is preliminary data.</text>
</comment>
<accession>A0A837DF79</accession>
<dbReference type="CDD" id="cd00488">
    <property type="entry name" value="PCD_DCoH"/>
    <property type="match status" value="1"/>
</dbReference>
<organism evidence="5 6">
    <name type="scientific">Saccharomonospora viridis</name>
    <dbReference type="NCBI Taxonomy" id="1852"/>
    <lineage>
        <taxon>Bacteria</taxon>
        <taxon>Bacillati</taxon>
        <taxon>Actinomycetota</taxon>
        <taxon>Actinomycetes</taxon>
        <taxon>Pseudonocardiales</taxon>
        <taxon>Pseudonocardiaceae</taxon>
        <taxon>Saccharomonospora</taxon>
    </lineage>
</organism>
<reference evidence="5 6" key="1">
    <citation type="submission" date="2014-10" db="EMBL/GenBank/DDBJ databases">
        <title>Genome sequence of Micropolyspora internatus JCM3315.</title>
        <authorList>
            <person name="Shin S.-K."/>
            <person name="Yi H."/>
        </authorList>
    </citation>
    <scope>NUCLEOTIDE SEQUENCE [LARGE SCALE GENOMIC DNA]</scope>
    <source>
        <strain evidence="5 6">JCM 3315</strain>
    </source>
</reference>
<dbReference type="AlphaFoldDB" id="A0A837DF79"/>
<dbReference type="GO" id="GO:0006729">
    <property type="term" value="P:tetrahydrobiopterin biosynthetic process"/>
    <property type="evidence" value="ECO:0007669"/>
    <property type="project" value="InterPro"/>
</dbReference>
<dbReference type="OMA" id="HHPEMTI"/>
<evidence type="ECO:0000256" key="3">
    <source>
        <dbReference type="ARBA" id="ARBA00023239"/>
    </source>
</evidence>
<protein>
    <recommendedName>
        <fullName evidence="4">Putative pterin-4-alpha-carbinolamine dehydratase</fullName>
        <shortName evidence="4">PHS</shortName>
        <ecNumber evidence="4">4.2.1.96</ecNumber>
    </recommendedName>
    <alternativeName>
        <fullName evidence="4">4-alpha-hydroxy-tetrahydropterin dehydratase</fullName>
    </alternativeName>
    <alternativeName>
        <fullName evidence="4">Pterin carbinolamine dehydratase</fullName>
        <shortName evidence="4">PCD</shortName>
    </alternativeName>
</protein>
<dbReference type="Gene3D" id="3.30.1360.20">
    <property type="entry name" value="Transcriptional coactivator/pterin dehydratase"/>
    <property type="match status" value="1"/>
</dbReference>
<evidence type="ECO:0000313" key="6">
    <source>
        <dbReference type="Proteomes" id="UP000030848"/>
    </source>
</evidence>